<organism evidence="1 2">
    <name type="scientific">Rhodocollybia butyracea</name>
    <dbReference type="NCBI Taxonomy" id="206335"/>
    <lineage>
        <taxon>Eukaryota</taxon>
        <taxon>Fungi</taxon>
        <taxon>Dikarya</taxon>
        <taxon>Basidiomycota</taxon>
        <taxon>Agaricomycotina</taxon>
        <taxon>Agaricomycetes</taxon>
        <taxon>Agaricomycetidae</taxon>
        <taxon>Agaricales</taxon>
        <taxon>Marasmiineae</taxon>
        <taxon>Omphalotaceae</taxon>
        <taxon>Rhodocollybia</taxon>
    </lineage>
</organism>
<protein>
    <submittedName>
        <fullName evidence="1">Uncharacterized protein</fullName>
    </submittedName>
</protein>
<dbReference type="Proteomes" id="UP000772434">
    <property type="component" value="Unassembled WGS sequence"/>
</dbReference>
<dbReference type="EMBL" id="JADNRY010000365">
    <property type="protein sequence ID" value="KAF9058578.1"/>
    <property type="molecule type" value="Genomic_DNA"/>
</dbReference>
<proteinExistence type="predicted"/>
<dbReference type="OrthoDB" id="2998169at2759"/>
<comment type="caution">
    <text evidence="1">The sequence shown here is derived from an EMBL/GenBank/DDBJ whole genome shotgun (WGS) entry which is preliminary data.</text>
</comment>
<dbReference type="AlphaFoldDB" id="A0A9P5TYP2"/>
<keyword evidence="2" id="KW-1185">Reference proteome</keyword>
<accession>A0A9P5TYP2</accession>
<reference evidence="1" key="1">
    <citation type="submission" date="2020-11" db="EMBL/GenBank/DDBJ databases">
        <authorList>
            <consortium name="DOE Joint Genome Institute"/>
            <person name="Ahrendt S."/>
            <person name="Riley R."/>
            <person name="Andreopoulos W."/>
            <person name="Labutti K."/>
            <person name="Pangilinan J."/>
            <person name="Ruiz-Duenas F.J."/>
            <person name="Barrasa J.M."/>
            <person name="Sanchez-Garcia M."/>
            <person name="Camarero S."/>
            <person name="Miyauchi S."/>
            <person name="Serrano A."/>
            <person name="Linde D."/>
            <person name="Babiker R."/>
            <person name="Drula E."/>
            <person name="Ayuso-Fernandez I."/>
            <person name="Pacheco R."/>
            <person name="Padilla G."/>
            <person name="Ferreira P."/>
            <person name="Barriuso J."/>
            <person name="Kellner H."/>
            <person name="Castanera R."/>
            <person name="Alfaro M."/>
            <person name="Ramirez L."/>
            <person name="Pisabarro A.G."/>
            <person name="Kuo A."/>
            <person name="Tritt A."/>
            <person name="Lipzen A."/>
            <person name="He G."/>
            <person name="Yan M."/>
            <person name="Ng V."/>
            <person name="Cullen D."/>
            <person name="Martin F."/>
            <person name="Rosso M.-N."/>
            <person name="Henrissat B."/>
            <person name="Hibbett D."/>
            <person name="Martinez A.T."/>
            <person name="Grigoriev I.V."/>
        </authorList>
    </citation>
    <scope>NUCLEOTIDE SEQUENCE</scope>
    <source>
        <strain evidence="1">AH 40177</strain>
    </source>
</reference>
<name>A0A9P5TYP2_9AGAR</name>
<evidence type="ECO:0000313" key="1">
    <source>
        <dbReference type="EMBL" id="KAF9058578.1"/>
    </source>
</evidence>
<evidence type="ECO:0000313" key="2">
    <source>
        <dbReference type="Proteomes" id="UP000772434"/>
    </source>
</evidence>
<sequence>MAGKWTESETWDLIMQIKLSENFKVLYGQAANENSSGDTKHAVHQCIALSLWAGNGEAGDTFKEKVKLLKKTGEGIKEWYQISPTGPDHDTEPRTVSIWDQIVLEPKHFPDLYCVWSTKPNLVPICATTGVGPNGDSGASSTTHMASQPPVPVSPGPLIPSALSASNSASSVISSPLSPVYSPLTPNSVTKENSQPPTSCQQAPHFSAFSSISFTGNGKKKPVAVAPKAGFEDKMIGLQQEMLKNVEKQASNTQVLKRLHEERKIEDQCLKQRKLLQDACTQLLTEFQSNIWTVEQYHSKRNKLNELYGSPKKVTH</sequence>
<gene>
    <name evidence="1" type="ORF">BDP27DRAFT_1506192</name>
</gene>